<dbReference type="Pfam" id="PF21522">
    <property type="entry name" value="MreB-like_C"/>
    <property type="match status" value="1"/>
</dbReference>
<dbReference type="SUPFAM" id="SSF53067">
    <property type="entry name" value="Actin-like ATPase domain"/>
    <property type="match status" value="2"/>
</dbReference>
<keyword evidence="4" id="KW-1185">Reference proteome</keyword>
<feature type="domain" description="Actin homologue MreB-like C-terminal" evidence="2">
    <location>
        <begin position="196"/>
        <end position="318"/>
    </location>
</feature>
<dbReference type="Proteomes" id="UP000093514">
    <property type="component" value="Unassembled WGS sequence"/>
</dbReference>
<reference evidence="3 4" key="2">
    <citation type="submission" date="2016-08" db="EMBL/GenBank/DDBJ databases">
        <title>Orenia metallireducens sp. nov. strain Z6, a Novel Metal-reducing Firmicute from the Deep Subsurface.</title>
        <authorList>
            <person name="Maxim B.I."/>
            <person name="Kenneth K."/>
            <person name="Flynn T.M."/>
            <person name="Oloughlin E.J."/>
            <person name="Locke R.A."/>
            <person name="Weber J.R."/>
            <person name="Egan S.M."/>
            <person name="Mackie R.I."/>
            <person name="Cann I.K."/>
        </authorList>
    </citation>
    <scope>NUCLEOTIDE SEQUENCE [LARGE SCALE GENOMIC DNA]</scope>
    <source>
        <strain evidence="3 4">Z6</strain>
    </source>
</reference>
<proteinExistence type="predicted"/>
<dbReference type="InterPro" id="IPR040607">
    <property type="entry name" value="ALP_N"/>
</dbReference>
<evidence type="ECO:0000313" key="4">
    <source>
        <dbReference type="Proteomes" id="UP000093514"/>
    </source>
</evidence>
<comment type="caution">
    <text evidence="3">The sequence shown here is derived from an EMBL/GenBank/DDBJ whole genome shotgun (WGS) entry which is preliminary data.</text>
</comment>
<dbReference type="AlphaFoldDB" id="A0A1C0ADD8"/>
<organism evidence="3 4">
    <name type="scientific">Orenia metallireducens</name>
    <dbReference type="NCBI Taxonomy" id="1413210"/>
    <lineage>
        <taxon>Bacteria</taxon>
        <taxon>Bacillati</taxon>
        <taxon>Bacillota</taxon>
        <taxon>Clostridia</taxon>
        <taxon>Halanaerobiales</taxon>
        <taxon>Halobacteroidaceae</taxon>
        <taxon>Orenia</taxon>
    </lineage>
</organism>
<evidence type="ECO:0000313" key="3">
    <source>
        <dbReference type="EMBL" id="OCL28741.1"/>
    </source>
</evidence>
<protein>
    <submittedName>
        <fullName evidence="3">Uncharacterized protein</fullName>
    </submittedName>
</protein>
<dbReference type="OrthoDB" id="1883643at2"/>
<sequence length="350" mass="40019">MLIDLVSWDNGYDWDKVIMNLGKEDEKKVKLPTFSYRPRKSDYIKITNHDLSSLDNLALEFEGDIYYFGNKAMKEMGSKGGSKKIKDDKFKDKIELLKLAVAVEHMIGIDLKDDTIVIDNLAVGLNIGAFPNYVEEIEDYYKGMRIHYKTPQGIDRTIRINNCYCYIQGPAALSNESLDCEGRAIEDKYDNKTYGIIDIGGKTVDGLVFSKGEPIAETIIKMDLGTTQAFEDVSRETGIPINKVQECYFNNEFDVYYDNEKADEDGYHHLKDKFEIAFDELADKIVDEITFKWSNFINLMEFVLTFGGGAESLNEPLSNKISKRIKVADDAQFANVKGYYKECKRDIREV</sequence>
<name>A0A1C0ADD8_9FIRM</name>
<reference evidence="4" key="1">
    <citation type="submission" date="2016-07" db="EMBL/GenBank/DDBJ databases">
        <authorList>
            <person name="Florea S."/>
            <person name="Webb J.S."/>
            <person name="Jaromczyk J."/>
            <person name="Schardl C.L."/>
        </authorList>
    </citation>
    <scope>NUCLEOTIDE SEQUENCE [LARGE SCALE GENOMIC DNA]</scope>
    <source>
        <strain evidence="4">Z6</strain>
    </source>
</reference>
<dbReference type="RefSeq" id="WP_068714231.1">
    <property type="nucleotide sequence ID" value="NZ_LWDV01000002.1"/>
</dbReference>
<dbReference type="EMBL" id="LWDV01000002">
    <property type="protein sequence ID" value="OCL28741.1"/>
    <property type="molecule type" value="Genomic_DNA"/>
</dbReference>
<gene>
    <name evidence="3" type="ORF">U472_00015</name>
</gene>
<dbReference type="InterPro" id="IPR043129">
    <property type="entry name" value="ATPase_NBD"/>
</dbReference>
<dbReference type="InterPro" id="IPR049067">
    <property type="entry name" value="MreB-like_C"/>
</dbReference>
<evidence type="ECO:0000259" key="2">
    <source>
        <dbReference type="Pfam" id="PF21522"/>
    </source>
</evidence>
<accession>A0A1C0ADD8</accession>
<dbReference type="Gene3D" id="3.30.420.40">
    <property type="match status" value="2"/>
</dbReference>
<dbReference type="Pfam" id="PF17989">
    <property type="entry name" value="ALP_N"/>
    <property type="match status" value="1"/>
</dbReference>
<feature type="domain" description="Actin-like protein N-terminal" evidence="1">
    <location>
        <begin position="9"/>
        <end position="169"/>
    </location>
</feature>
<evidence type="ECO:0000259" key="1">
    <source>
        <dbReference type="Pfam" id="PF17989"/>
    </source>
</evidence>